<dbReference type="InterPro" id="IPR050678">
    <property type="entry name" value="DNA_Partitioning_ATPase"/>
</dbReference>
<evidence type="ECO:0000313" key="4">
    <source>
        <dbReference type="Proteomes" id="UP000289841"/>
    </source>
</evidence>
<dbReference type="InterPro" id="IPR025669">
    <property type="entry name" value="AAA_dom"/>
</dbReference>
<proteinExistence type="inferred from homology"/>
<protein>
    <submittedName>
        <fullName evidence="3">ParA/Soj family protein</fullName>
    </submittedName>
</protein>
<dbReference type="PANTHER" id="PTHR13696">
    <property type="entry name" value="P-LOOP CONTAINING NUCLEOSIDE TRIPHOSPHATE HYDROLASE"/>
    <property type="match status" value="1"/>
</dbReference>
<accession>A0A449BBC3</accession>
<dbReference type="EMBL" id="LR215048">
    <property type="protein sequence ID" value="VEU79643.1"/>
    <property type="molecule type" value="Genomic_DNA"/>
</dbReference>
<dbReference type="FunFam" id="3.40.50.300:FF:000285">
    <property type="entry name" value="Sporulation initiation inhibitor Soj"/>
    <property type="match status" value="1"/>
</dbReference>
<dbReference type="PANTHER" id="PTHR13696:SF52">
    <property type="entry name" value="PARA FAMILY PROTEIN CT_582"/>
    <property type="match status" value="1"/>
</dbReference>
<evidence type="ECO:0000313" key="3">
    <source>
        <dbReference type="EMBL" id="VEU79643.1"/>
    </source>
</evidence>
<organism evidence="3 4">
    <name type="scientific">Haploplasma axanthum</name>
    <name type="common">Acholeplasma axanthum</name>
    <dbReference type="NCBI Taxonomy" id="29552"/>
    <lineage>
        <taxon>Bacteria</taxon>
        <taxon>Bacillati</taxon>
        <taxon>Mycoplasmatota</taxon>
        <taxon>Mollicutes</taxon>
        <taxon>Acholeplasmatales</taxon>
        <taxon>Acholeplasmataceae</taxon>
        <taxon>Haploplasma</taxon>
    </lineage>
</organism>
<dbReference type="RefSeq" id="WP_026390738.1">
    <property type="nucleotide sequence ID" value="NZ_LR215048.1"/>
</dbReference>
<dbReference type="Gene3D" id="3.40.50.300">
    <property type="entry name" value="P-loop containing nucleotide triphosphate hydrolases"/>
    <property type="match status" value="1"/>
</dbReference>
<reference evidence="3 4" key="1">
    <citation type="submission" date="2019-01" db="EMBL/GenBank/DDBJ databases">
        <authorList>
            <consortium name="Pathogen Informatics"/>
        </authorList>
    </citation>
    <scope>NUCLEOTIDE SEQUENCE [LARGE SCALE GENOMIC DNA]</scope>
    <source>
        <strain evidence="3 4">NCTC10138</strain>
    </source>
</reference>
<gene>
    <name evidence="3" type="primary">parA_1</name>
    <name evidence="3" type="ORF">NCTC10138_00080</name>
</gene>
<dbReference type="CDD" id="cd02042">
    <property type="entry name" value="ParAB_family"/>
    <property type="match status" value="1"/>
</dbReference>
<feature type="domain" description="AAA" evidence="2">
    <location>
        <begin position="3"/>
        <end position="177"/>
    </location>
</feature>
<dbReference type="Pfam" id="PF13614">
    <property type="entry name" value="AAA_31"/>
    <property type="match status" value="1"/>
</dbReference>
<dbReference type="InterPro" id="IPR027417">
    <property type="entry name" value="P-loop_NTPase"/>
</dbReference>
<dbReference type="Proteomes" id="UP000289841">
    <property type="component" value="Chromosome"/>
</dbReference>
<comment type="similarity">
    <text evidence="1">Belongs to the ParA family.</text>
</comment>
<dbReference type="STRING" id="1278311.GCA_000428705_01270"/>
<dbReference type="PIRSF" id="PIRSF009320">
    <property type="entry name" value="Nuc_binding_HP_1000"/>
    <property type="match status" value="1"/>
</dbReference>
<dbReference type="SUPFAM" id="SSF52540">
    <property type="entry name" value="P-loop containing nucleoside triphosphate hydrolases"/>
    <property type="match status" value="1"/>
</dbReference>
<dbReference type="OrthoDB" id="9815116at2"/>
<dbReference type="KEGG" id="aaxa:NCTC10138_00080"/>
<evidence type="ECO:0000259" key="2">
    <source>
        <dbReference type="Pfam" id="PF13614"/>
    </source>
</evidence>
<dbReference type="PRINTS" id="PR00091">
    <property type="entry name" value="NITROGNASEII"/>
</dbReference>
<dbReference type="AlphaFoldDB" id="A0A449BBC3"/>
<sequence length="259" mass="28708">MGKIIAISNQKGGVGKTTTSVNLAASLSFYGKKVLLVDMDPQSSATTSLGINRSMLYSTIYNVLVGEKNIEESIIQLDKIKLDVIPATIELATVEVKIDHEERNFVLFDKLQKIKDNYEYIIIDCPPSLNLLTLSALYAADSILIPVQCQFLAIDGLTQLLNTIRIVQKNLKINNRNLEIEGVLLTMLDKRTKAGWEIVHEVKSYFGDGVFDTIITSNVAAQVAPTYGVPILTYNSKAQSARLYKSLAKEIIKNNARKK</sequence>
<evidence type="ECO:0000256" key="1">
    <source>
        <dbReference type="ARBA" id="ARBA00006976"/>
    </source>
</evidence>
<name>A0A449BBC3_HAPAX</name>
<keyword evidence="4" id="KW-1185">Reference proteome</keyword>